<keyword evidence="2" id="KW-1185">Reference proteome</keyword>
<evidence type="ECO:0000313" key="1">
    <source>
        <dbReference type="EMBL" id="XPM62070.1"/>
    </source>
</evidence>
<accession>A0ACD5GMR9</accession>
<gene>
    <name evidence="1" type="ORF">BH720_019495</name>
</gene>
<name>A0ACD5GMR9_9CYAN</name>
<evidence type="ECO:0000313" key="2">
    <source>
        <dbReference type="Proteomes" id="UP000095472"/>
    </source>
</evidence>
<dbReference type="Proteomes" id="UP000095472">
    <property type="component" value="Chromosome"/>
</dbReference>
<keyword evidence="1" id="KW-0378">Hydrolase</keyword>
<dbReference type="EMBL" id="CP182909">
    <property type="protein sequence ID" value="XPM62070.1"/>
    <property type="molecule type" value="Genomic_DNA"/>
</dbReference>
<proteinExistence type="predicted"/>
<dbReference type="EC" id="3.-.-.-" evidence="1"/>
<reference evidence="1 2" key="1">
    <citation type="journal article" date="2016" name="Genome Announc.">
        <title>Draft Genome Sequence of the Thermotolerant Cyanobacterium Desertifilum sp. IPPAS B-1220.</title>
        <authorList>
            <person name="Mironov K.S."/>
            <person name="Sinetova M.A."/>
            <person name="Bolatkhan K."/>
            <person name="Zayadan B.K."/>
            <person name="Ustinova V.V."/>
            <person name="Kupriyanova E.V."/>
            <person name="Skrypnik A.N."/>
            <person name="Gogoleva N.E."/>
            <person name="Gogolev Y.V."/>
            <person name="Los D.A."/>
        </authorList>
    </citation>
    <scope>NUCLEOTIDE SEQUENCE [LARGE SCALE GENOMIC DNA]</scope>
    <source>
        <strain evidence="1 2">IPPAS B-1220</strain>
    </source>
</reference>
<sequence length="290" mass="32802">MQLNNMLYRHFQNQAELDEQYNAAKAGLDLLGYLEFYTQSSERVRSLIPHHLNVSYGPTLAEHLDIFPANQPLAPILVFIHGGYWVMLSSQDFSFVAQGPFAGGVTTIVPNYALCPKVTIDEIVRQNRAAIAWIYKNAESFGGDPNRIFVSGHSAGGHLTAMLMATDWEDYGLPHDVIKGGFAISGLFDLMPFPYTWLQPQLQFTWDQVLRNSPIYHIPKQASPLIITYGEEETPEFHRQSQEFLTAWKANNLPGKYLPQPQKHHLDVIDGFLDPQHSLCQSLFQLMGVQ</sequence>
<protein>
    <submittedName>
        <fullName evidence="1">Alpha/beta hydrolase</fullName>
        <ecNumber evidence="1">3.-.-.-</ecNumber>
    </submittedName>
</protein>
<organism evidence="1 2">
    <name type="scientific">Desertifilum tharense IPPAS B-1220</name>
    <dbReference type="NCBI Taxonomy" id="1781255"/>
    <lineage>
        <taxon>Bacteria</taxon>
        <taxon>Bacillati</taxon>
        <taxon>Cyanobacteriota</taxon>
        <taxon>Cyanophyceae</taxon>
        <taxon>Desertifilales</taxon>
        <taxon>Desertifilaceae</taxon>
        <taxon>Desertifilum</taxon>
    </lineage>
</organism>